<sequence>MQVLKIQKKIDSEILYLPEFRELIGKNVEIIIVAETGKASDTAFMSGTDYENRHLLKNINAAYNEMPDAEEQMILRNMRHCHRRLISEDGKW</sequence>
<protein>
    <submittedName>
        <fullName evidence="1">Uncharacterized protein</fullName>
    </submittedName>
</protein>
<dbReference type="Proteomes" id="UP000663720">
    <property type="component" value="Chromosome"/>
</dbReference>
<evidence type="ECO:0000313" key="2">
    <source>
        <dbReference type="Proteomes" id="UP000663720"/>
    </source>
</evidence>
<keyword evidence="2" id="KW-1185">Reference proteome</keyword>
<proteinExistence type="predicted"/>
<dbReference type="RefSeq" id="WP_207689891.1">
    <property type="nucleotide sequence ID" value="NZ_CP061799.1"/>
</dbReference>
<reference evidence="1" key="1">
    <citation type="journal article" date="2021" name="Microb. Physiol.">
        <title>Proteogenomic Insights into the Physiology of Marine, Sulfate-Reducing, Filamentous Desulfonema limicola and Desulfonema magnum.</title>
        <authorList>
            <person name="Schnaars V."/>
            <person name="Wohlbrand L."/>
            <person name="Scheve S."/>
            <person name="Hinrichs C."/>
            <person name="Reinhardt R."/>
            <person name="Rabus R."/>
        </authorList>
    </citation>
    <scope>NUCLEOTIDE SEQUENCE</scope>
    <source>
        <strain evidence="1">5ac10</strain>
    </source>
</reference>
<dbReference type="EMBL" id="CP061799">
    <property type="protein sequence ID" value="QTA77977.1"/>
    <property type="molecule type" value="Genomic_DNA"/>
</dbReference>
<name>A0A975B387_9BACT</name>
<accession>A0A975B387</accession>
<dbReference type="AlphaFoldDB" id="A0A975B387"/>
<dbReference type="KEGG" id="dli:dnl_01810"/>
<organism evidence="1 2">
    <name type="scientific">Desulfonema limicola</name>
    <dbReference type="NCBI Taxonomy" id="45656"/>
    <lineage>
        <taxon>Bacteria</taxon>
        <taxon>Pseudomonadati</taxon>
        <taxon>Thermodesulfobacteriota</taxon>
        <taxon>Desulfobacteria</taxon>
        <taxon>Desulfobacterales</taxon>
        <taxon>Desulfococcaceae</taxon>
        <taxon>Desulfonema</taxon>
    </lineage>
</organism>
<evidence type="ECO:0000313" key="1">
    <source>
        <dbReference type="EMBL" id="QTA77977.1"/>
    </source>
</evidence>
<gene>
    <name evidence="1" type="ORF">dnl_01810</name>
</gene>